<dbReference type="EMBL" id="VCDI01000009">
    <property type="protein sequence ID" value="TLU70992.1"/>
    <property type="molecule type" value="Genomic_DNA"/>
</dbReference>
<organism evidence="3 4">
    <name type="scientific">Lichenicoccus roseus</name>
    <dbReference type="NCBI Taxonomy" id="2683649"/>
    <lineage>
        <taxon>Bacteria</taxon>
        <taxon>Pseudomonadati</taxon>
        <taxon>Pseudomonadota</taxon>
        <taxon>Alphaproteobacteria</taxon>
        <taxon>Acetobacterales</taxon>
        <taxon>Acetobacteraceae</taxon>
        <taxon>Lichenicoccus</taxon>
    </lineage>
</organism>
<gene>
    <name evidence="3" type="ORF">FE263_19260</name>
</gene>
<sequence>MSSSTALPRRLLAAACGLSLAMLAGCNGSTPPEGPGQSAALPAMQPGPTSVGAAGLGPAGQNSAIGSGNLADPMVAGPAPGLH</sequence>
<reference evidence="3 4" key="1">
    <citation type="submission" date="2019-05" db="EMBL/GenBank/DDBJ databases">
        <authorList>
            <person name="Pankratov T."/>
            <person name="Grouzdev D."/>
        </authorList>
    </citation>
    <scope>NUCLEOTIDE SEQUENCE [LARGE SCALE GENOMIC DNA]</scope>
    <source>
        <strain evidence="3 4">KEBCLARHB70R</strain>
    </source>
</reference>
<evidence type="ECO:0000256" key="1">
    <source>
        <dbReference type="SAM" id="MobiDB-lite"/>
    </source>
</evidence>
<proteinExistence type="predicted"/>
<comment type="caution">
    <text evidence="3">The sequence shown here is derived from an EMBL/GenBank/DDBJ whole genome shotgun (WGS) entry which is preliminary data.</text>
</comment>
<feature type="region of interest" description="Disordered" evidence="1">
    <location>
        <begin position="26"/>
        <end position="83"/>
    </location>
</feature>
<accession>A0A5R9J0C8</accession>
<evidence type="ECO:0000313" key="3">
    <source>
        <dbReference type="EMBL" id="TLU70992.1"/>
    </source>
</evidence>
<keyword evidence="2" id="KW-0732">Signal</keyword>
<evidence type="ECO:0000256" key="2">
    <source>
        <dbReference type="SAM" id="SignalP"/>
    </source>
</evidence>
<dbReference type="Proteomes" id="UP000305654">
    <property type="component" value="Unassembled WGS sequence"/>
</dbReference>
<evidence type="ECO:0000313" key="4">
    <source>
        <dbReference type="Proteomes" id="UP000305654"/>
    </source>
</evidence>
<feature type="signal peptide" evidence="2">
    <location>
        <begin position="1"/>
        <end position="24"/>
    </location>
</feature>
<dbReference type="AlphaFoldDB" id="A0A5R9J0C8"/>
<keyword evidence="4" id="KW-1185">Reference proteome</keyword>
<feature type="chain" id="PRO_5024465411" evidence="2">
    <location>
        <begin position="25"/>
        <end position="83"/>
    </location>
</feature>
<name>A0A5R9J0C8_9PROT</name>
<protein>
    <submittedName>
        <fullName evidence="3">Uncharacterized protein</fullName>
    </submittedName>
</protein>
<dbReference type="RefSeq" id="WP_138327662.1">
    <property type="nucleotide sequence ID" value="NZ_VCDI01000009.1"/>
</dbReference>